<dbReference type="SMART" id="SM00612">
    <property type="entry name" value="Kelch"/>
    <property type="match status" value="4"/>
</dbReference>
<organism evidence="4">
    <name type="scientific">Lotharella globosa</name>
    <dbReference type="NCBI Taxonomy" id="91324"/>
    <lineage>
        <taxon>Eukaryota</taxon>
        <taxon>Sar</taxon>
        <taxon>Rhizaria</taxon>
        <taxon>Cercozoa</taxon>
        <taxon>Chlorarachniophyceae</taxon>
        <taxon>Lotharella</taxon>
    </lineage>
</organism>
<sequence length="574" mass="62788">MASSAPKKEKAHPHKRTKRESRLGPVPRGSSSTYPIGIFEGISSHLVLRVLHYADGHSLAKFSVTCRGARAVSRNEKLWEELCIVSFGWHMADKEVSETWQALYARVIGGDPMIWAIGGCEAHAPAEYFSAPRKPPASESKNRHRLSEAQIAAYITLDTEDWSERMMNGLESKNASESKDPPEGTTSSSEPTEPTGTSGATILLAQAEPMELSEPTEFWDPTTTTEPTESSGPTTELTEPTTEPTEPVTDHRVLLQRFVEYVSQMDPEEYAQHCGVVLPNVTGPEGAMGGLFAEGLSANLLQPSGVMAIVGGWVHALQRARLQGLYYEPKIEQNALVFKGHVPNMETRRCYHAATTIQDRLMVVGGSETPYAGLGDVYDTCEVLHPATNLEDSSRWTPGPRLSTLRTGHALAHHKKQGIICAVGGYGGDSIFHQTFETLHVSASGCDGKWVMDARKMKYPRTGVGCGFGPDGCVYAIGGSSNGSTMLDTCERIDLRDPRGWQPLPPMNENRGYFKIAFDAHWRLFALGGSSDMGDQALQSIEIFDVRKGAWTRSEKKLSSTRHSHAVLVSYPKG</sequence>
<keyword evidence="1" id="KW-0880">Kelch repeat</keyword>
<keyword evidence="2" id="KW-0677">Repeat</keyword>
<feature type="compositionally biased region" description="Basic residues" evidence="3">
    <location>
        <begin position="9"/>
        <end position="19"/>
    </location>
</feature>
<feature type="compositionally biased region" description="Low complexity" evidence="3">
    <location>
        <begin position="215"/>
        <end position="247"/>
    </location>
</feature>
<gene>
    <name evidence="4" type="ORF">LGLO00237_LOCUS16403</name>
</gene>
<name>A0A7S3YXK9_9EUKA</name>
<protein>
    <recommendedName>
        <fullName evidence="5">F-box domain-containing protein</fullName>
    </recommendedName>
</protein>
<dbReference type="EMBL" id="HBIV01022791">
    <property type="protein sequence ID" value="CAE0664798.1"/>
    <property type="molecule type" value="Transcribed_RNA"/>
</dbReference>
<dbReference type="InterPro" id="IPR015915">
    <property type="entry name" value="Kelch-typ_b-propeller"/>
</dbReference>
<accession>A0A7S3YXK9</accession>
<dbReference type="PANTHER" id="PTHR46344">
    <property type="entry name" value="OS02G0202900 PROTEIN"/>
    <property type="match status" value="1"/>
</dbReference>
<proteinExistence type="predicted"/>
<evidence type="ECO:0000256" key="1">
    <source>
        <dbReference type="ARBA" id="ARBA00022441"/>
    </source>
</evidence>
<dbReference type="Gene3D" id="2.120.10.80">
    <property type="entry name" value="Kelch-type beta propeller"/>
    <property type="match status" value="1"/>
</dbReference>
<feature type="region of interest" description="Disordered" evidence="3">
    <location>
        <begin position="1"/>
        <end position="29"/>
    </location>
</feature>
<dbReference type="InterPro" id="IPR036047">
    <property type="entry name" value="F-box-like_dom_sf"/>
</dbReference>
<feature type="compositionally biased region" description="Low complexity" evidence="3">
    <location>
        <begin position="183"/>
        <end position="198"/>
    </location>
</feature>
<dbReference type="Gene3D" id="1.20.1280.50">
    <property type="match status" value="1"/>
</dbReference>
<dbReference type="InterPro" id="IPR006652">
    <property type="entry name" value="Kelch_1"/>
</dbReference>
<evidence type="ECO:0000256" key="2">
    <source>
        <dbReference type="ARBA" id="ARBA00022737"/>
    </source>
</evidence>
<dbReference type="SUPFAM" id="SSF81383">
    <property type="entry name" value="F-box domain"/>
    <property type="match status" value="1"/>
</dbReference>
<feature type="region of interest" description="Disordered" evidence="3">
    <location>
        <begin position="214"/>
        <end position="248"/>
    </location>
</feature>
<dbReference type="AlphaFoldDB" id="A0A7S3YXK9"/>
<evidence type="ECO:0000313" key="4">
    <source>
        <dbReference type="EMBL" id="CAE0664798.1"/>
    </source>
</evidence>
<reference evidence="4" key="1">
    <citation type="submission" date="2021-01" db="EMBL/GenBank/DDBJ databases">
        <authorList>
            <person name="Corre E."/>
            <person name="Pelletier E."/>
            <person name="Niang G."/>
            <person name="Scheremetjew M."/>
            <person name="Finn R."/>
            <person name="Kale V."/>
            <person name="Holt S."/>
            <person name="Cochrane G."/>
            <person name="Meng A."/>
            <person name="Brown T."/>
            <person name="Cohen L."/>
        </authorList>
    </citation>
    <scope>NUCLEOTIDE SEQUENCE</scope>
    <source>
        <strain evidence="4">CCCM811</strain>
    </source>
</reference>
<evidence type="ECO:0008006" key="5">
    <source>
        <dbReference type="Google" id="ProtNLM"/>
    </source>
</evidence>
<feature type="region of interest" description="Disordered" evidence="3">
    <location>
        <begin position="171"/>
        <end position="198"/>
    </location>
</feature>
<dbReference type="PANTHER" id="PTHR46344:SF27">
    <property type="entry name" value="KELCH REPEAT SUPERFAMILY PROTEIN"/>
    <property type="match status" value="1"/>
</dbReference>
<evidence type="ECO:0000256" key="3">
    <source>
        <dbReference type="SAM" id="MobiDB-lite"/>
    </source>
</evidence>
<dbReference type="SUPFAM" id="SSF117281">
    <property type="entry name" value="Kelch motif"/>
    <property type="match status" value="1"/>
</dbReference>